<reference evidence="1" key="1">
    <citation type="journal article" date="2017" name="Vet. Pathol.">
        <title>Ranid Herpesvirus 3 and Proliferative Dermatitis in Free-Ranging Wild Common Frogs (Rana Temporaria).</title>
        <authorList>
            <person name="Origgi F.C."/>
            <person name="Schmidt B.R."/>
            <person name="Lohmann P."/>
            <person name="Otten P."/>
            <person name="Akdesir E."/>
            <person name="Gaschen V."/>
            <person name="Aguilar-Bultet L."/>
            <person name="Wahli T."/>
            <person name="Sattler U."/>
            <person name="Stoffel M.H."/>
        </authorList>
    </citation>
    <scope>NUCLEOTIDE SEQUENCE [LARGE SCALE GENOMIC DNA]</scope>
    <source>
        <strain evidence="1">FO1_2015</strain>
    </source>
</reference>
<evidence type="ECO:0000313" key="1">
    <source>
        <dbReference type="EMBL" id="ARR28818.1"/>
    </source>
</evidence>
<proteinExistence type="predicted"/>
<dbReference type="EMBL" id="KX832224">
    <property type="protein sequence ID" value="ARR28818.1"/>
    <property type="molecule type" value="Genomic_DNA"/>
</dbReference>
<dbReference type="Proteomes" id="UP000203507">
    <property type="component" value="Segment"/>
</dbReference>
<evidence type="ECO:0000313" key="2">
    <source>
        <dbReference type="Proteomes" id="UP000203507"/>
    </source>
</evidence>
<protein>
    <submittedName>
        <fullName evidence="1">PFL-like glycyl radical enzymes motif protein</fullName>
    </submittedName>
</protein>
<name>A0A1X9T545_9VIRU</name>
<keyword evidence="2" id="KW-1185">Reference proteome</keyword>
<dbReference type="GeneID" id="32878152"/>
<organism evidence="1">
    <name type="scientific">Ranid herpesvirus 3</name>
    <dbReference type="NCBI Taxonomy" id="1987509"/>
    <lineage>
        <taxon>Viruses</taxon>
        <taxon>Duplodnaviria</taxon>
        <taxon>Heunggongvirae</taxon>
        <taxon>Peploviricota</taxon>
        <taxon>Herviviricetes</taxon>
        <taxon>Herpesvirales</taxon>
        <taxon>Alloherpesviridae</taxon>
        <taxon>Batravirus</taxon>
        <taxon>Batravirus ranidallo3</taxon>
    </lineage>
</organism>
<sequence>MLENEFVKLVLNSGVLKPNRKVIHSSFSSVPRMYSWRLVAAILKTGTSSLLESASSRIFPFHALRYIKRILVPLCAYSAKGVNGTPSTVLKRLPVKQLTST</sequence>
<dbReference type="KEGG" id="vg:32878152"/>
<accession>A0A1X9T545</accession>
<dbReference type="RefSeq" id="YP_009362327.1">
    <property type="nucleotide sequence ID" value="NC_034618.1"/>
</dbReference>